<reference evidence="5" key="1">
    <citation type="journal article" date="2019" name="Int. J. Syst. Evol. Microbiol.">
        <title>The Global Catalogue of Microorganisms (GCM) 10K type strain sequencing project: providing services to taxonomists for standard genome sequencing and annotation.</title>
        <authorList>
            <consortium name="The Broad Institute Genomics Platform"/>
            <consortium name="The Broad Institute Genome Sequencing Center for Infectious Disease"/>
            <person name="Wu L."/>
            <person name="Ma J."/>
        </authorList>
    </citation>
    <scope>NUCLEOTIDE SEQUENCE [LARGE SCALE GENOMIC DNA]</scope>
    <source>
        <strain evidence="5">JCM 18204</strain>
    </source>
</reference>
<evidence type="ECO:0000259" key="3">
    <source>
        <dbReference type="PROSITE" id="PS51762"/>
    </source>
</evidence>
<evidence type="ECO:0000313" key="5">
    <source>
        <dbReference type="Proteomes" id="UP001499959"/>
    </source>
</evidence>
<comment type="similarity">
    <text evidence="1">Belongs to the glycosyl hydrolase 16 family.</text>
</comment>
<keyword evidence="5" id="KW-1185">Reference proteome</keyword>
<dbReference type="EMBL" id="BAABJE010000002">
    <property type="protein sequence ID" value="GAA4786193.1"/>
    <property type="molecule type" value="Genomic_DNA"/>
</dbReference>
<feature type="compositionally biased region" description="Basic and acidic residues" evidence="2">
    <location>
        <begin position="1"/>
        <end position="13"/>
    </location>
</feature>
<organism evidence="4 5">
    <name type="scientific">Lysobacter hankyongensis</name>
    <dbReference type="NCBI Taxonomy" id="1176535"/>
    <lineage>
        <taxon>Bacteria</taxon>
        <taxon>Pseudomonadati</taxon>
        <taxon>Pseudomonadota</taxon>
        <taxon>Gammaproteobacteria</taxon>
        <taxon>Lysobacterales</taxon>
        <taxon>Lysobacteraceae</taxon>
        <taxon>Lysobacter</taxon>
    </lineage>
</organism>
<accession>A0ABP9AVC1</accession>
<evidence type="ECO:0000256" key="2">
    <source>
        <dbReference type="SAM" id="MobiDB-lite"/>
    </source>
</evidence>
<evidence type="ECO:0000256" key="1">
    <source>
        <dbReference type="ARBA" id="ARBA00006865"/>
    </source>
</evidence>
<dbReference type="Gene3D" id="2.60.120.200">
    <property type="match status" value="1"/>
</dbReference>
<dbReference type="InterPro" id="IPR000757">
    <property type="entry name" value="Beta-glucanase-like"/>
</dbReference>
<name>A0ABP9AVC1_9GAMM</name>
<feature type="domain" description="GH16" evidence="3">
    <location>
        <begin position="69"/>
        <end position="321"/>
    </location>
</feature>
<dbReference type="Pfam" id="PF00722">
    <property type="entry name" value="Glyco_hydro_16"/>
    <property type="match status" value="1"/>
</dbReference>
<dbReference type="CDD" id="cd00413">
    <property type="entry name" value="Glyco_hydrolase_16"/>
    <property type="match status" value="1"/>
</dbReference>
<comment type="caution">
    <text evidence="4">The sequence shown here is derived from an EMBL/GenBank/DDBJ whole genome shotgun (WGS) entry which is preliminary data.</text>
</comment>
<feature type="region of interest" description="Disordered" evidence="2">
    <location>
        <begin position="1"/>
        <end position="20"/>
    </location>
</feature>
<protein>
    <recommendedName>
        <fullName evidence="3">GH16 domain-containing protein</fullName>
    </recommendedName>
</protein>
<dbReference type="PROSITE" id="PS51762">
    <property type="entry name" value="GH16_2"/>
    <property type="match status" value="1"/>
</dbReference>
<sequence length="323" mass="35517">MRDVTEQAHRHGYDNMQQGAPIHGTSVIGHAEAHTGNRLADDVVAPRNATHREPVMSKTLQTNVLQAADGWTVAANLSFSDGPDVDRTVWTSPHWISSSDNPSFLGRTALRNLPDFGIPLGCVPVANGRAQLILSSWNPRDPDNTSFLGAQISTREKWGLGSYEKVAFQARVRCPFGMPGGAVASLFSYNLLSTDPFQHDEIDFEFASNYWQGAHEAINTNVYLDDNSGIDLVVPTTVDFSGPIDFMIVWSSEDIRWYINDALVRTETSVPQSDMSLTLNVWVPGSDWGWAYNADLQAATAPGTQWIYEVDWANVYVQGAKGG</sequence>
<dbReference type="InterPro" id="IPR013320">
    <property type="entry name" value="ConA-like_dom_sf"/>
</dbReference>
<evidence type="ECO:0000313" key="4">
    <source>
        <dbReference type="EMBL" id="GAA4786193.1"/>
    </source>
</evidence>
<gene>
    <name evidence="4" type="ORF">GCM10023307_08660</name>
</gene>
<proteinExistence type="inferred from homology"/>
<dbReference type="Proteomes" id="UP001499959">
    <property type="component" value="Unassembled WGS sequence"/>
</dbReference>
<dbReference type="SUPFAM" id="SSF49899">
    <property type="entry name" value="Concanavalin A-like lectins/glucanases"/>
    <property type="match status" value="1"/>
</dbReference>